<proteinExistence type="predicted"/>
<dbReference type="EMBL" id="UGPZ01000003">
    <property type="protein sequence ID" value="STY93436.1"/>
    <property type="molecule type" value="Genomic_DNA"/>
</dbReference>
<evidence type="ECO:0000313" key="2">
    <source>
        <dbReference type="EMBL" id="UZA04532.1"/>
    </source>
</evidence>
<dbReference type="Proteomes" id="UP000254133">
    <property type="component" value="Unassembled WGS sequence"/>
</dbReference>
<reference evidence="1 3" key="1">
    <citation type="submission" date="2018-06" db="EMBL/GenBank/DDBJ databases">
        <authorList>
            <consortium name="Pathogen Informatics"/>
            <person name="Doyle S."/>
        </authorList>
    </citation>
    <scope>NUCLEOTIDE SEQUENCE [LARGE SCALE GENOMIC DNA]</scope>
    <source>
        <strain evidence="1 3">NCTC9426</strain>
    </source>
</reference>
<keyword evidence="4" id="KW-1185">Reference proteome</keyword>
<sequence length="121" mass="13590">MTKLKISDKEITIRPIKVKDLPAVCVAVEPFIDRFNDISKGGQVTNSDLFRLCAMHSPDVVNLCAILTDADREWLKEQEPKALFELTCEVIKLSQDFFLNQILSPLNKIGKTLTILALTTT</sequence>
<accession>A0A378PYR8</accession>
<protein>
    <submittedName>
        <fullName evidence="1">Uncharacterized protein</fullName>
    </submittedName>
</protein>
<dbReference type="EMBL" id="CP087830">
    <property type="protein sequence ID" value="UZA04532.1"/>
    <property type="molecule type" value="Genomic_DNA"/>
</dbReference>
<organism evidence="1 3">
    <name type="scientific">Moraxella bovis</name>
    <dbReference type="NCBI Taxonomy" id="476"/>
    <lineage>
        <taxon>Bacteria</taxon>
        <taxon>Pseudomonadati</taxon>
        <taxon>Pseudomonadota</taxon>
        <taxon>Gammaproteobacteria</taxon>
        <taxon>Moraxellales</taxon>
        <taxon>Moraxellaceae</taxon>
        <taxon>Moraxella</taxon>
    </lineage>
</organism>
<dbReference type="AlphaFoldDB" id="A0A378PYR8"/>
<evidence type="ECO:0000313" key="3">
    <source>
        <dbReference type="Proteomes" id="UP000254133"/>
    </source>
</evidence>
<dbReference type="Proteomes" id="UP001163632">
    <property type="component" value="Chromosome"/>
</dbReference>
<evidence type="ECO:0000313" key="4">
    <source>
        <dbReference type="Proteomes" id="UP001163632"/>
    </source>
</evidence>
<dbReference type="RefSeq" id="WP_115369766.1">
    <property type="nucleotide sequence ID" value="NZ_CP087796.1"/>
</dbReference>
<evidence type="ECO:0000313" key="1">
    <source>
        <dbReference type="EMBL" id="STY93436.1"/>
    </source>
</evidence>
<gene>
    <name evidence="2" type="ORF">LP092_07355</name>
    <name evidence="1" type="ORF">NCTC9426_02166</name>
</gene>
<reference evidence="2" key="2">
    <citation type="journal article" date="2022" name="BMC Microbiol.">
        <title>Whole genome sequencing of Moraxella bovis strains from North America reveals two genotypes with different genetic determinants.</title>
        <authorList>
            <person name="Wynn E.L."/>
            <person name="Hille M.M."/>
            <person name="Loy J.D."/>
            <person name="Schuller G."/>
            <person name="Kuhn K.L."/>
            <person name="Dickey A.M."/>
            <person name="Bono J.L."/>
            <person name="Clawson M.L."/>
        </authorList>
    </citation>
    <scope>NUCLEOTIDE SEQUENCE</scope>
    <source>
        <strain evidence="2">SAM102599</strain>
    </source>
</reference>
<name>A0A378PYR8_MORBO</name>